<evidence type="ECO:0000256" key="1">
    <source>
        <dbReference type="SAM" id="MobiDB-lite"/>
    </source>
</evidence>
<sequence>MLYEHRAHTNTSLQPVEGWRGEEEVDGSLLINEANTNLRQENRGCWKQEACHDFDLLRGCAGLEVFRVAGVYKAEEILDRARMPTAQVLVGAPEAQARSQPSVVRGGAVYQCNIDRDDHCREMVFDRTAGSTEIRQRLTRNGAEMQPAGQDINREVWGTFVDVSTLYRLFMVNTAGPTELQWVPNHVGNNRLRAHKLLDYESEVSERTVALPACSSSELDASASPTSGLDNDKTYTTVAQRLENSRPTKANRVRIPAWESCWTMPLVGRFSRGSPLPRPFIPAVLHIHLASPSSALKTSMLRGISPCRMIFIVFRHKLDFRSIHKRVEKLGISKDDVESTGKKWTWLMTGFVDTRETHLPVPKHVAQYSVNVNGWKLSSIDENWATEESGNPRHRSGSPVPQVCQ</sequence>
<gene>
    <name evidence="2" type="ORF">PR048_000301</name>
</gene>
<feature type="region of interest" description="Disordered" evidence="1">
    <location>
        <begin position="386"/>
        <end position="405"/>
    </location>
</feature>
<dbReference type="Gene3D" id="2.130.10.130">
    <property type="entry name" value="Integrin alpha, N-terminal"/>
    <property type="match status" value="1"/>
</dbReference>
<dbReference type="Proteomes" id="UP001159363">
    <property type="component" value="Chromosome 1"/>
</dbReference>
<dbReference type="InterPro" id="IPR028994">
    <property type="entry name" value="Integrin_alpha_N"/>
</dbReference>
<reference evidence="2 3" key="1">
    <citation type="submission" date="2023-02" db="EMBL/GenBank/DDBJ databases">
        <title>LHISI_Scaffold_Assembly.</title>
        <authorList>
            <person name="Stuart O.P."/>
            <person name="Cleave R."/>
            <person name="Magrath M.J.L."/>
            <person name="Mikheyev A.S."/>
        </authorList>
    </citation>
    <scope>NUCLEOTIDE SEQUENCE [LARGE SCALE GENOMIC DNA]</scope>
    <source>
        <strain evidence="2">Daus_M_001</strain>
        <tissue evidence="2">Leg muscle</tissue>
    </source>
</reference>
<evidence type="ECO:0000313" key="3">
    <source>
        <dbReference type="Proteomes" id="UP001159363"/>
    </source>
</evidence>
<organism evidence="2 3">
    <name type="scientific">Dryococelus australis</name>
    <dbReference type="NCBI Taxonomy" id="614101"/>
    <lineage>
        <taxon>Eukaryota</taxon>
        <taxon>Metazoa</taxon>
        <taxon>Ecdysozoa</taxon>
        <taxon>Arthropoda</taxon>
        <taxon>Hexapoda</taxon>
        <taxon>Insecta</taxon>
        <taxon>Pterygota</taxon>
        <taxon>Neoptera</taxon>
        <taxon>Polyneoptera</taxon>
        <taxon>Phasmatodea</taxon>
        <taxon>Verophasmatodea</taxon>
        <taxon>Anareolatae</taxon>
        <taxon>Phasmatidae</taxon>
        <taxon>Eurycanthinae</taxon>
        <taxon>Dryococelus</taxon>
    </lineage>
</organism>
<evidence type="ECO:0000313" key="2">
    <source>
        <dbReference type="EMBL" id="KAJ8894993.1"/>
    </source>
</evidence>
<comment type="caution">
    <text evidence="2">The sequence shown here is derived from an EMBL/GenBank/DDBJ whole genome shotgun (WGS) entry which is preliminary data.</text>
</comment>
<name>A0ABQ9IE90_9NEOP</name>
<dbReference type="EMBL" id="JARBHB010000001">
    <property type="protein sequence ID" value="KAJ8894993.1"/>
    <property type="molecule type" value="Genomic_DNA"/>
</dbReference>
<accession>A0ABQ9IE90</accession>
<protein>
    <submittedName>
        <fullName evidence="2">Uncharacterized protein</fullName>
    </submittedName>
</protein>
<keyword evidence="3" id="KW-1185">Reference proteome</keyword>
<proteinExistence type="predicted"/>